<proteinExistence type="predicted"/>
<dbReference type="EMBL" id="SRLO01000015">
    <property type="protein sequence ID" value="TNN86551.1"/>
    <property type="molecule type" value="Genomic_DNA"/>
</dbReference>
<accession>A0A4Z2J9F6</accession>
<gene>
    <name evidence="1" type="ORF">EYF80_003321</name>
</gene>
<protein>
    <submittedName>
        <fullName evidence="1">Uncharacterized protein</fullName>
    </submittedName>
</protein>
<dbReference type="Proteomes" id="UP000314294">
    <property type="component" value="Unassembled WGS sequence"/>
</dbReference>
<organism evidence="1 2">
    <name type="scientific">Liparis tanakae</name>
    <name type="common">Tanaka's snailfish</name>
    <dbReference type="NCBI Taxonomy" id="230148"/>
    <lineage>
        <taxon>Eukaryota</taxon>
        <taxon>Metazoa</taxon>
        <taxon>Chordata</taxon>
        <taxon>Craniata</taxon>
        <taxon>Vertebrata</taxon>
        <taxon>Euteleostomi</taxon>
        <taxon>Actinopterygii</taxon>
        <taxon>Neopterygii</taxon>
        <taxon>Teleostei</taxon>
        <taxon>Neoteleostei</taxon>
        <taxon>Acanthomorphata</taxon>
        <taxon>Eupercaria</taxon>
        <taxon>Perciformes</taxon>
        <taxon>Cottioidei</taxon>
        <taxon>Cottales</taxon>
        <taxon>Liparidae</taxon>
        <taxon>Liparis</taxon>
    </lineage>
</organism>
<evidence type="ECO:0000313" key="2">
    <source>
        <dbReference type="Proteomes" id="UP000314294"/>
    </source>
</evidence>
<comment type="caution">
    <text evidence="1">The sequence shown here is derived from an EMBL/GenBank/DDBJ whole genome shotgun (WGS) entry which is preliminary data.</text>
</comment>
<keyword evidence="2" id="KW-1185">Reference proteome</keyword>
<evidence type="ECO:0000313" key="1">
    <source>
        <dbReference type="EMBL" id="TNN86551.1"/>
    </source>
</evidence>
<dbReference type="AlphaFoldDB" id="A0A4Z2J9F6"/>
<sequence>MMNVDWEFVALKTGPTRSAWILILTEGGALMSTRQVLLGLVGKHYSIPGGEHSLAHQQDVGPGVQRARFHFNMNDLIEGSTYGYQAAAGHVFQIHRARFLQEKLSTCTWGQSRH</sequence>
<reference evidence="1 2" key="1">
    <citation type="submission" date="2019-03" db="EMBL/GenBank/DDBJ databases">
        <title>First draft genome of Liparis tanakae, snailfish: a comprehensive survey of snailfish specific genes.</title>
        <authorList>
            <person name="Kim W."/>
            <person name="Song I."/>
            <person name="Jeong J.-H."/>
            <person name="Kim D."/>
            <person name="Kim S."/>
            <person name="Ryu S."/>
            <person name="Song J.Y."/>
            <person name="Lee S.K."/>
        </authorList>
    </citation>
    <scope>NUCLEOTIDE SEQUENCE [LARGE SCALE GENOMIC DNA]</scope>
    <source>
        <tissue evidence="1">Muscle</tissue>
    </source>
</reference>
<name>A0A4Z2J9F6_9TELE</name>